<gene>
    <name evidence="2" type="primary">LOC101655965</name>
</gene>
<sequence>MPQVNRSQKAPPDGLELIKCCFDEMDQKLREVDTEPHEGKRKWRSLWPTFRIHHENTRSIFDFFYKTRAMSYEYRIKEGYANKNLIAKWKKQSIENLCCLSCIQTWDTNFGINCIGWVPKSKFEVGRIIECRHCSCRCHSGWALW</sequence>
<dbReference type="RefSeq" id="XP_045152824.1">
    <property type="nucleotide sequence ID" value="XM_045296889.1"/>
</dbReference>
<protein>
    <submittedName>
        <fullName evidence="2">Protein BUD31 homolog</fullName>
    </submittedName>
</protein>
<reference evidence="2" key="1">
    <citation type="submission" date="2025-08" db="UniProtKB">
        <authorList>
            <consortium name="RefSeq"/>
        </authorList>
    </citation>
    <scope>IDENTIFICATION</scope>
</reference>
<proteinExistence type="predicted"/>
<organism evidence="1 2">
    <name type="scientific">Echinops telfairi</name>
    <name type="common">Lesser hedgehog tenrec</name>
    <dbReference type="NCBI Taxonomy" id="9371"/>
    <lineage>
        <taxon>Eukaryota</taxon>
        <taxon>Metazoa</taxon>
        <taxon>Chordata</taxon>
        <taxon>Craniata</taxon>
        <taxon>Vertebrata</taxon>
        <taxon>Euteleostomi</taxon>
        <taxon>Mammalia</taxon>
        <taxon>Eutheria</taxon>
        <taxon>Afrotheria</taxon>
        <taxon>Tenrecidae</taxon>
        <taxon>Tenrecinae</taxon>
        <taxon>Echinops</taxon>
    </lineage>
</organism>
<accession>A0AC55DM49</accession>
<evidence type="ECO:0000313" key="1">
    <source>
        <dbReference type="Proteomes" id="UP000694863"/>
    </source>
</evidence>
<keyword evidence="1" id="KW-1185">Reference proteome</keyword>
<evidence type="ECO:0000313" key="2">
    <source>
        <dbReference type="RefSeq" id="XP_045152824.1"/>
    </source>
</evidence>
<dbReference type="Proteomes" id="UP000694863">
    <property type="component" value="Unplaced"/>
</dbReference>
<name>A0AC55DM49_ECHTE</name>